<name>A0A5C2SJB9_9APHY</name>
<dbReference type="AlphaFoldDB" id="A0A5C2SJB9"/>
<reference evidence="2" key="1">
    <citation type="journal article" date="2018" name="Genome Biol. Evol.">
        <title>Genomics and development of Lentinus tigrinus, a white-rot wood-decaying mushroom with dimorphic fruiting bodies.</title>
        <authorList>
            <person name="Wu B."/>
            <person name="Xu Z."/>
            <person name="Knudson A."/>
            <person name="Carlson A."/>
            <person name="Chen N."/>
            <person name="Kovaka S."/>
            <person name="LaButti K."/>
            <person name="Lipzen A."/>
            <person name="Pennachio C."/>
            <person name="Riley R."/>
            <person name="Schakwitz W."/>
            <person name="Umezawa K."/>
            <person name="Ohm R.A."/>
            <person name="Grigoriev I.V."/>
            <person name="Nagy L.G."/>
            <person name="Gibbons J."/>
            <person name="Hibbett D."/>
        </authorList>
    </citation>
    <scope>NUCLEOTIDE SEQUENCE [LARGE SCALE GENOMIC DNA]</scope>
    <source>
        <strain evidence="2">ALCF2SS1-6</strain>
    </source>
</reference>
<feature type="non-terminal residue" evidence="2">
    <location>
        <position position="78"/>
    </location>
</feature>
<evidence type="ECO:0000313" key="3">
    <source>
        <dbReference type="Proteomes" id="UP000313359"/>
    </source>
</evidence>
<feature type="chain" id="PRO_5023138332" evidence="1">
    <location>
        <begin position="19"/>
        <end position="78"/>
    </location>
</feature>
<gene>
    <name evidence="2" type="ORF">L227DRAFT_650967</name>
</gene>
<keyword evidence="3" id="KW-1185">Reference proteome</keyword>
<accession>A0A5C2SJB9</accession>
<dbReference type="Proteomes" id="UP000313359">
    <property type="component" value="Unassembled WGS sequence"/>
</dbReference>
<dbReference type="EMBL" id="ML122256">
    <property type="protein sequence ID" value="RPD63297.1"/>
    <property type="molecule type" value="Genomic_DNA"/>
</dbReference>
<evidence type="ECO:0000256" key="1">
    <source>
        <dbReference type="SAM" id="SignalP"/>
    </source>
</evidence>
<protein>
    <submittedName>
        <fullName evidence="2">Uncharacterized protein</fullName>
    </submittedName>
</protein>
<keyword evidence="1" id="KW-0732">Signal</keyword>
<evidence type="ECO:0000313" key="2">
    <source>
        <dbReference type="EMBL" id="RPD63297.1"/>
    </source>
</evidence>
<proteinExistence type="predicted"/>
<feature type="signal peptide" evidence="1">
    <location>
        <begin position="1"/>
        <end position="18"/>
    </location>
</feature>
<sequence length="78" mass="8360">MRFSALLAVITTFSVVLAGPADVETRETTAPIFYPVKIEDGRTSAVDGSPNGLYMYHNETHAAYYGTSPTSATSRSLS</sequence>
<organism evidence="2 3">
    <name type="scientific">Lentinus tigrinus ALCF2SS1-6</name>
    <dbReference type="NCBI Taxonomy" id="1328759"/>
    <lineage>
        <taxon>Eukaryota</taxon>
        <taxon>Fungi</taxon>
        <taxon>Dikarya</taxon>
        <taxon>Basidiomycota</taxon>
        <taxon>Agaricomycotina</taxon>
        <taxon>Agaricomycetes</taxon>
        <taxon>Polyporales</taxon>
        <taxon>Polyporaceae</taxon>
        <taxon>Lentinus</taxon>
    </lineage>
</organism>